<evidence type="ECO:0000313" key="5">
    <source>
        <dbReference type="Proteomes" id="UP000241964"/>
    </source>
</evidence>
<evidence type="ECO:0000259" key="2">
    <source>
        <dbReference type="PROSITE" id="PS50110"/>
    </source>
</evidence>
<accession>A0A2P8FPB6</accession>
<reference evidence="4 5" key="1">
    <citation type="submission" date="2018-03" db="EMBL/GenBank/DDBJ databases">
        <title>Genomic Encyclopedia of Archaeal and Bacterial Type Strains, Phase II (KMG-II): from individual species to whole genera.</title>
        <authorList>
            <person name="Goeker M."/>
        </authorList>
    </citation>
    <scope>NUCLEOTIDE SEQUENCE [LARGE SCALE GENOMIC DNA]</scope>
    <source>
        <strain evidence="4 5">DSM 29057</strain>
    </source>
</reference>
<sequence length="283" mass="32828">MYIEDGRSAVGGQSSAVKTTITKHPKETMKYRCLIIDDEMLARDVIKTFVQHDHSIEITDEAANGPEAVVKILQHRPDVIFLDIQMPELDGFEVLREVWPHHQPFVVFTTAFDQYALRAFEVNAIDYLLKPFDEIRFHQSLGRLKERLSQKSQPRIEELVNSLLRDQKEENYLQRLLVKEAGKMYLVKTDDITHFSADGNYISVYTAQKKIYTIYESLGSLENRLDPAIMIRVGRSNIVNMNFISELETYFNGEYIIHLSTGEKVKWTRGYRDNIKAFITKMG</sequence>
<feature type="domain" description="HTH LytTR-type" evidence="3">
    <location>
        <begin position="176"/>
        <end position="281"/>
    </location>
</feature>
<dbReference type="SMART" id="SM00448">
    <property type="entry name" value="REC"/>
    <property type="match status" value="1"/>
</dbReference>
<dbReference type="CDD" id="cd17532">
    <property type="entry name" value="REC_LytTR_AlgR-like"/>
    <property type="match status" value="1"/>
</dbReference>
<dbReference type="PANTHER" id="PTHR37299">
    <property type="entry name" value="TRANSCRIPTIONAL REGULATOR-RELATED"/>
    <property type="match status" value="1"/>
</dbReference>
<comment type="caution">
    <text evidence="4">The sequence shown here is derived from an EMBL/GenBank/DDBJ whole genome shotgun (WGS) entry which is preliminary data.</text>
</comment>
<gene>
    <name evidence="4" type="ORF">CLV60_116120</name>
</gene>
<proteinExistence type="predicted"/>
<keyword evidence="5" id="KW-1185">Reference proteome</keyword>
<dbReference type="RefSeq" id="WP_229211156.1">
    <property type="nucleotide sequence ID" value="NZ_PYAS01000016.1"/>
</dbReference>
<dbReference type="PROSITE" id="PS50110">
    <property type="entry name" value="RESPONSE_REGULATORY"/>
    <property type="match status" value="1"/>
</dbReference>
<dbReference type="InterPro" id="IPR046947">
    <property type="entry name" value="LytR-like"/>
</dbReference>
<name>A0A2P8FPB6_9BACT</name>
<protein>
    <submittedName>
        <fullName evidence="4">LytTR family two component transcriptional regulator</fullName>
    </submittedName>
</protein>
<feature type="domain" description="Response regulatory" evidence="2">
    <location>
        <begin position="32"/>
        <end position="145"/>
    </location>
</feature>
<evidence type="ECO:0000313" key="4">
    <source>
        <dbReference type="EMBL" id="PSL23564.1"/>
    </source>
</evidence>
<dbReference type="SMART" id="SM00850">
    <property type="entry name" value="LytTR"/>
    <property type="match status" value="1"/>
</dbReference>
<dbReference type="Gene3D" id="2.40.50.1020">
    <property type="entry name" value="LytTr DNA-binding domain"/>
    <property type="match status" value="1"/>
</dbReference>
<dbReference type="SUPFAM" id="SSF52172">
    <property type="entry name" value="CheY-like"/>
    <property type="match status" value="1"/>
</dbReference>
<dbReference type="InterPro" id="IPR001789">
    <property type="entry name" value="Sig_transdc_resp-reg_receiver"/>
</dbReference>
<dbReference type="GO" id="GO:0003677">
    <property type="term" value="F:DNA binding"/>
    <property type="evidence" value="ECO:0007669"/>
    <property type="project" value="InterPro"/>
</dbReference>
<dbReference type="GO" id="GO:0000156">
    <property type="term" value="F:phosphorelay response regulator activity"/>
    <property type="evidence" value="ECO:0007669"/>
    <property type="project" value="InterPro"/>
</dbReference>
<dbReference type="PANTHER" id="PTHR37299:SF1">
    <property type="entry name" value="STAGE 0 SPORULATION PROTEIN A HOMOLOG"/>
    <property type="match status" value="1"/>
</dbReference>
<dbReference type="Pfam" id="PF00072">
    <property type="entry name" value="Response_reg"/>
    <property type="match status" value="1"/>
</dbReference>
<dbReference type="PROSITE" id="PS50930">
    <property type="entry name" value="HTH_LYTTR"/>
    <property type="match status" value="1"/>
</dbReference>
<keyword evidence="1" id="KW-0597">Phosphoprotein</keyword>
<dbReference type="AlphaFoldDB" id="A0A2P8FPB6"/>
<organism evidence="4 5">
    <name type="scientific">Dyadobacter jiangsuensis</name>
    <dbReference type="NCBI Taxonomy" id="1591085"/>
    <lineage>
        <taxon>Bacteria</taxon>
        <taxon>Pseudomonadati</taxon>
        <taxon>Bacteroidota</taxon>
        <taxon>Cytophagia</taxon>
        <taxon>Cytophagales</taxon>
        <taxon>Spirosomataceae</taxon>
        <taxon>Dyadobacter</taxon>
    </lineage>
</organism>
<dbReference type="InterPro" id="IPR007492">
    <property type="entry name" value="LytTR_DNA-bd_dom"/>
</dbReference>
<feature type="modified residue" description="4-aspartylphosphate" evidence="1">
    <location>
        <position position="83"/>
    </location>
</feature>
<dbReference type="Gene3D" id="3.40.50.2300">
    <property type="match status" value="1"/>
</dbReference>
<dbReference type="EMBL" id="PYAS01000016">
    <property type="protein sequence ID" value="PSL23564.1"/>
    <property type="molecule type" value="Genomic_DNA"/>
</dbReference>
<dbReference type="Proteomes" id="UP000241964">
    <property type="component" value="Unassembled WGS sequence"/>
</dbReference>
<evidence type="ECO:0000256" key="1">
    <source>
        <dbReference type="PROSITE-ProRule" id="PRU00169"/>
    </source>
</evidence>
<evidence type="ECO:0000259" key="3">
    <source>
        <dbReference type="PROSITE" id="PS50930"/>
    </source>
</evidence>
<dbReference type="InterPro" id="IPR011006">
    <property type="entry name" value="CheY-like_superfamily"/>
</dbReference>
<dbReference type="Pfam" id="PF04397">
    <property type="entry name" value="LytTR"/>
    <property type="match status" value="1"/>
</dbReference>